<dbReference type="GeneID" id="9528211"/>
<dbReference type="Proteomes" id="UP000008698">
    <property type="component" value="Unassembled WGS sequence"/>
</dbReference>
<dbReference type="KEGG" id="val:VDBG_08999"/>
<evidence type="ECO:0000313" key="2">
    <source>
        <dbReference type="Proteomes" id="UP000008698"/>
    </source>
</evidence>
<gene>
    <name evidence="1" type="ORF">VDBG_08999</name>
</gene>
<keyword evidence="2" id="KW-1185">Reference proteome</keyword>
<dbReference type="RefSeq" id="XP_003000504.1">
    <property type="nucleotide sequence ID" value="XM_003000458.1"/>
</dbReference>
<protein>
    <submittedName>
        <fullName evidence="1">Uncharacterized protein</fullName>
    </submittedName>
</protein>
<dbReference type="AlphaFoldDB" id="C9SVS4"/>
<sequence>MREIDLDQDVDHFLTSDGPNRLLLSKPGHGDRDVEVPKFKATESYMELGTVSINDEVDILFEDLFDIIEPLDCSSRLSVTSETMLFILKAEMEDWPDEILVKNQQLDWGDDSDPAMFESTSL</sequence>
<dbReference type="EMBL" id="DS985227">
    <property type="protein sequence ID" value="EEY22889.1"/>
    <property type="molecule type" value="Genomic_DNA"/>
</dbReference>
<name>C9SVS4_VERA1</name>
<organism evidence="2">
    <name type="scientific">Verticillium alfalfae (strain VaMs.102 / ATCC MYA-4576 / FGSC 10136)</name>
    <name type="common">Verticillium wilt of alfalfa</name>
    <name type="synonym">Verticillium albo-atrum</name>
    <dbReference type="NCBI Taxonomy" id="526221"/>
    <lineage>
        <taxon>Eukaryota</taxon>
        <taxon>Fungi</taxon>
        <taxon>Dikarya</taxon>
        <taxon>Ascomycota</taxon>
        <taxon>Pezizomycotina</taxon>
        <taxon>Sordariomycetes</taxon>
        <taxon>Hypocreomycetidae</taxon>
        <taxon>Glomerellales</taxon>
        <taxon>Plectosphaerellaceae</taxon>
        <taxon>Verticillium</taxon>
    </lineage>
</organism>
<proteinExistence type="predicted"/>
<evidence type="ECO:0000313" key="1">
    <source>
        <dbReference type="EMBL" id="EEY22889.1"/>
    </source>
</evidence>
<dbReference type="HOGENOM" id="CLU_2028492_0_0_1"/>
<accession>C9SVS4</accession>
<reference evidence="2" key="1">
    <citation type="journal article" date="2011" name="PLoS Pathog.">
        <title>Comparative genomics yields insights into niche adaptation of plant vascular wilt pathogens.</title>
        <authorList>
            <person name="Klosterman S.J."/>
            <person name="Subbarao K.V."/>
            <person name="Kang S."/>
            <person name="Veronese P."/>
            <person name="Gold S.E."/>
            <person name="Thomma B.P.H.J."/>
            <person name="Chen Z."/>
            <person name="Henrissat B."/>
            <person name="Lee Y.-H."/>
            <person name="Park J."/>
            <person name="Garcia-Pedrajas M.D."/>
            <person name="Barbara D.J."/>
            <person name="Anchieta A."/>
            <person name="de Jonge R."/>
            <person name="Santhanam P."/>
            <person name="Maruthachalam K."/>
            <person name="Atallah Z."/>
            <person name="Amyotte S.G."/>
            <person name="Paz Z."/>
            <person name="Inderbitzin P."/>
            <person name="Hayes R.J."/>
            <person name="Heiman D.I."/>
            <person name="Young S."/>
            <person name="Zeng Q."/>
            <person name="Engels R."/>
            <person name="Galagan J."/>
            <person name="Cuomo C.A."/>
            <person name="Dobinson K.F."/>
            <person name="Ma L.-J."/>
        </authorList>
    </citation>
    <scope>NUCLEOTIDE SEQUENCE [LARGE SCALE GENOMIC DNA]</scope>
    <source>
        <strain evidence="2">VaMs.102 / ATCC MYA-4576 / FGSC 10136</strain>
    </source>
</reference>